<sequence>MKFIFLLLAGYVYFSAALLDSLKNFSYATLPSKQTVIIEITEPTRVLGDKVAMAKTASFVDKSGYPL</sequence>
<dbReference type="RefSeq" id="WP_185272677.1">
    <property type="nucleotide sequence ID" value="NZ_CP055156.1"/>
</dbReference>
<evidence type="ECO:0000313" key="1">
    <source>
        <dbReference type="EMBL" id="QNF31894.1"/>
    </source>
</evidence>
<organism evidence="1 2">
    <name type="scientific">Adhaeribacter swui</name>
    <dbReference type="NCBI Taxonomy" id="2086471"/>
    <lineage>
        <taxon>Bacteria</taxon>
        <taxon>Pseudomonadati</taxon>
        <taxon>Bacteroidota</taxon>
        <taxon>Cytophagia</taxon>
        <taxon>Cytophagales</taxon>
        <taxon>Hymenobacteraceae</taxon>
        <taxon>Adhaeribacter</taxon>
    </lineage>
</organism>
<dbReference type="AlphaFoldDB" id="A0A7G7G410"/>
<accession>A0A7G7G410</accession>
<evidence type="ECO:0000313" key="2">
    <source>
        <dbReference type="Proteomes" id="UP000515237"/>
    </source>
</evidence>
<dbReference type="KEGG" id="aswu:HUW51_03840"/>
<dbReference type="Proteomes" id="UP000515237">
    <property type="component" value="Chromosome"/>
</dbReference>
<protein>
    <submittedName>
        <fullName evidence="1">Uncharacterized protein</fullName>
    </submittedName>
</protein>
<keyword evidence="2" id="KW-1185">Reference proteome</keyword>
<gene>
    <name evidence="1" type="ORF">HUW51_03840</name>
</gene>
<proteinExistence type="predicted"/>
<name>A0A7G7G410_9BACT</name>
<reference evidence="1 2" key="1">
    <citation type="journal article" date="2018" name="Int. J. Syst. Evol. Microbiol.">
        <title>Adhaeribacter swui sp. nov., isolated from wet mud.</title>
        <authorList>
            <person name="Kim D.U."/>
            <person name="Kim K.W."/>
            <person name="Kang M.S."/>
            <person name="Kim J.Y."/>
            <person name="Jang J.H."/>
            <person name="Kim M.K."/>
        </authorList>
    </citation>
    <scope>NUCLEOTIDE SEQUENCE [LARGE SCALE GENOMIC DNA]</scope>
    <source>
        <strain evidence="1 2">KCTC 52873</strain>
    </source>
</reference>
<dbReference type="EMBL" id="CP055156">
    <property type="protein sequence ID" value="QNF31894.1"/>
    <property type="molecule type" value="Genomic_DNA"/>
</dbReference>